<gene>
    <name evidence="15" type="ORF">BSL78_02887</name>
</gene>
<dbReference type="PANTHER" id="PTHR11003:SF334">
    <property type="entry name" value="FI03418P"/>
    <property type="match status" value="1"/>
</dbReference>
<evidence type="ECO:0000256" key="9">
    <source>
        <dbReference type="ARBA" id="ARBA00023065"/>
    </source>
</evidence>
<dbReference type="InterPro" id="IPR003092">
    <property type="entry name" value="2pore_dom_K_chnl_TASK"/>
</dbReference>
<feature type="transmembrane region" description="Helical" evidence="13">
    <location>
        <begin position="225"/>
        <end position="243"/>
    </location>
</feature>
<proteinExistence type="inferred from homology"/>
<keyword evidence="8 13" id="KW-1133">Transmembrane helix</keyword>
<comment type="similarity">
    <text evidence="2 12">Belongs to the two pore domain potassium channel (TC 1.A.1.8) family.</text>
</comment>
<dbReference type="SUPFAM" id="SSF81324">
    <property type="entry name" value="Voltage-gated potassium channels"/>
    <property type="match status" value="2"/>
</dbReference>
<dbReference type="InterPro" id="IPR013099">
    <property type="entry name" value="K_chnl_dom"/>
</dbReference>
<dbReference type="Pfam" id="PF07885">
    <property type="entry name" value="Ion_trans_2"/>
    <property type="match status" value="2"/>
</dbReference>
<dbReference type="OrthoDB" id="297496at2759"/>
<evidence type="ECO:0000256" key="2">
    <source>
        <dbReference type="ARBA" id="ARBA00006666"/>
    </source>
</evidence>
<evidence type="ECO:0000256" key="10">
    <source>
        <dbReference type="ARBA" id="ARBA00023136"/>
    </source>
</evidence>
<feature type="domain" description="Potassium channel" evidence="14">
    <location>
        <begin position="205"/>
        <end position="283"/>
    </location>
</feature>
<keyword evidence="5 12" id="KW-0812">Transmembrane</keyword>
<keyword evidence="6" id="KW-0631">Potassium channel</keyword>
<sequence>MSLFRKAARLSELRKSSPNYSAMKVCILTVTFFLYLLLGSVMFHHLESKHQEQDFRFVIDRLGSFYEKHRHCIDPAEISQIVEVVLLACKDGFHHLDNTTDILNGNITDRWDLPSSFFFSATVVTTIGYGRLSPQTRQGRNACILYALLGIPLTAILLKEVGHMFKDKGILILTKIRQSLMKIHKSKTFITIATAVVGFLVLYCILICLPALVFSYTEGWSYQDAHYFCFITLTTIGFGDHVVGGNNDRVIYQNQWSKWAFKILITLYLLCGLSILAIVFNALSSGSENKFAELYKKRKQSGNEDVSVIEIKEDPKPGMIPGTDINL</sequence>
<keyword evidence="9 12" id="KW-0406">Ion transport</keyword>
<keyword evidence="10 13" id="KW-0472">Membrane</keyword>
<keyword evidence="16" id="KW-1185">Reference proteome</keyword>
<reference evidence="15 16" key="1">
    <citation type="journal article" date="2017" name="PLoS Biol.">
        <title>The sea cucumber genome provides insights into morphological evolution and visceral regeneration.</title>
        <authorList>
            <person name="Zhang X."/>
            <person name="Sun L."/>
            <person name="Yuan J."/>
            <person name="Sun Y."/>
            <person name="Gao Y."/>
            <person name="Zhang L."/>
            <person name="Li S."/>
            <person name="Dai H."/>
            <person name="Hamel J.F."/>
            <person name="Liu C."/>
            <person name="Yu Y."/>
            <person name="Liu S."/>
            <person name="Lin W."/>
            <person name="Guo K."/>
            <person name="Jin S."/>
            <person name="Xu P."/>
            <person name="Storey K.B."/>
            <person name="Huan P."/>
            <person name="Zhang T."/>
            <person name="Zhou Y."/>
            <person name="Zhang J."/>
            <person name="Lin C."/>
            <person name="Li X."/>
            <person name="Xing L."/>
            <person name="Huo D."/>
            <person name="Sun M."/>
            <person name="Wang L."/>
            <person name="Mercier A."/>
            <person name="Li F."/>
            <person name="Yang H."/>
            <person name="Xiang J."/>
        </authorList>
    </citation>
    <scope>NUCLEOTIDE SEQUENCE [LARGE SCALE GENOMIC DNA]</scope>
    <source>
        <strain evidence="15">Shaxun</strain>
        <tissue evidence="15">Muscle</tissue>
    </source>
</reference>
<keyword evidence="7" id="KW-0630">Potassium</keyword>
<feature type="transmembrane region" description="Helical" evidence="13">
    <location>
        <begin position="21"/>
        <end position="43"/>
    </location>
</feature>
<evidence type="ECO:0000259" key="14">
    <source>
        <dbReference type="Pfam" id="PF07885"/>
    </source>
</evidence>
<dbReference type="PRINTS" id="PR01333">
    <property type="entry name" value="2POREKCHANEL"/>
</dbReference>
<organism evidence="15 16">
    <name type="scientific">Stichopus japonicus</name>
    <name type="common">Sea cucumber</name>
    <dbReference type="NCBI Taxonomy" id="307972"/>
    <lineage>
        <taxon>Eukaryota</taxon>
        <taxon>Metazoa</taxon>
        <taxon>Echinodermata</taxon>
        <taxon>Eleutherozoa</taxon>
        <taxon>Echinozoa</taxon>
        <taxon>Holothuroidea</taxon>
        <taxon>Aspidochirotacea</taxon>
        <taxon>Aspidochirotida</taxon>
        <taxon>Stichopodidae</taxon>
        <taxon>Apostichopus</taxon>
    </lineage>
</organism>
<evidence type="ECO:0000256" key="7">
    <source>
        <dbReference type="ARBA" id="ARBA00022958"/>
    </source>
</evidence>
<keyword evidence="3 12" id="KW-0813">Transport</keyword>
<dbReference type="AlphaFoldDB" id="A0A2G8LIT0"/>
<dbReference type="STRING" id="307972.A0A2G8LIT0"/>
<comment type="subcellular location">
    <subcellularLocation>
        <location evidence="1">Membrane</location>
        <topology evidence="1">Multi-pass membrane protein</topology>
    </subcellularLocation>
</comment>
<evidence type="ECO:0000256" key="5">
    <source>
        <dbReference type="ARBA" id="ARBA00022692"/>
    </source>
</evidence>
<feature type="transmembrane region" description="Helical" evidence="13">
    <location>
        <begin position="189"/>
        <end position="213"/>
    </location>
</feature>
<keyword evidence="4" id="KW-0633">Potassium transport</keyword>
<dbReference type="GO" id="GO:0015271">
    <property type="term" value="F:outward rectifier potassium channel activity"/>
    <property type="evidence" value="ECO:0007669"/>
    <property type="project" value="TreeGrafter"/>
</dbReference>
<dbReference type="GO" id="GO:0030322">
    <property type="term" value="P:stabilization of membrane potential"/>
    <property type="evidence" value="ECO:0007669"/>
    <property type="project" value="TreeGrafter"/>
</dbReference>
<dbReference type="GO" id="GO:0022841">
    <property type="term" value="F:potassium ion leak channel activity"/>
    <property type="evidence" value="ECO:0007669"/>
    <property type="project" value="TreeGrafter"/>
</dbReference>
<evidence type="ECO:0000256" key="13">
    <source>
        <dbReference type="SAM" id="Phobius"/>
    </source>
</evidence>
<evidence type="ECO:0000256" key="4">
    <source>
        <dbReference type="ARBA" id="ARBA00022538"/>
    </source>
</evidence>
<feature type="transmembrane region" description="Helical" evidence="13">
    <location>
        <begin position="139"/>
        <end position="158"/>
    </location>
</feature>
<evidence type="ECO:0000256" key="11">
    <source>
        <dbReference type="ARBA" id="ARBA00023303"/>
    </source>
</evidence>
<dbReference type="Gene3D" id="1.10.287.70">
    <property type="match status" value="1"/>
</dbReference>
<keyword evidence="11 12" id="KW-0407">Ion channel</keyword>
<evidence type="ECO:0000313" key="15">
    <source>
        <dbReference type="EMBL" id="PIK60166.1"/>
    </source>
</evidence>
<evidence type="ECO:0000256" key="12">
    <source>
        <dbReference type="RuleBase" id="RU003857"/>
    </source>
</evidence>
<dbReference type="PRINTS" id="PR01095">
    <property type="entry name" value="TASKCHANNEL"/>
</dbReference>
<evidence type="ECO:0000256" key="8">
    <source>
        <dbReference type="ARBA" id="ARBA00022989"/>
    </source>
</evidence>
<evidence type="ECO:0000256" key="3">
    <source>
        <dbReference type="ARBA" id="ARBA00022448"/>
    </source>
</evidence>
<dbReference type="PANTHER" id="PTHR11003">
    <property type="entry name" value="POTASSIUM CHANNEL, SUBFAMILY K"/>
    <property type="match status" value="1"/>
</dbReference>
<protein>
    <submittedName>
        <fullName evidence="15">Putative potassium channel subfamily K member 16</fullName>
    </submittedName>
</protein>
<evidence type="ECO:0000256" key="1">
    <source>
        <dbReference type="ARBA" id="ARBA00004141"/>
    </source>
</evidence>
<evidence type="ECO:0000313" key="16">
    <source>
        <dbReference type="Proteomes" id="UP000230750"/>
    </source>
</evidence>
<dbReference type="GO" id="GO:0005886">
    <property type="term" value="C:plasma membrane"/>
    <property type="evidence" value="ECO:0007669"/>
    <property type="project" value="TreeGrafter"/>
</dbReference>
<feature type="domain" description="Potassium channel" evidence="14">
    <location>
        <begin position="106"/>
        <end position="165"/>
    </location>
</feature>
<dbReference type="EMBL" id="MRZV01000064">
    <property type="protein sequence ID" value="PIK60166.1"/>
    <property type="molecule type" value="Genomic_DNA"/>
</dbReference>
<evidence type="ECO:0000256" key="6">
    <source>
        <dbReference type="ARBA" id="ARBA00022826"/>
    </source>
</evidence>
<comment type="caution">
    <text evidence="15">The sequence shown here is derived from an EMBL/GenBank/DDBJ whole genome shotgun (WGS) entry which is preliminary data.</text>
</comment>
<dbReference type="Proteomes" id="UP000230750">
    <property type="component" value="Unassembled WGS sequence"/>
</dbReference>
<dbReference type="InterPro" id="IPR003280">
    <property type="entry name" value="2pore_dom_K_chnl"/>
</dbReference>
<name>A0A2G8LIT0_STIJA</name>
<accession>A0A2G8LIT0</accession>
<feature type="transmembrane region" description="Helical" evidence="13">
    <location>
        <begin position="263"/>
        <end position="283"/>
    </location>
</feature>